<dbReference type="Proteomes" id="UP000007800">
    <property type="component" value="Unassembled WGS sequence"/>
</dbReference>
<dbReference type="OrthoDB" id="9950135at2759"/>
<dbReference type="GeneID" id="9047043"/>
<dbReference type="RefSeq" id="XP_002779834.1">
    <property type="nucleotide sequence ID" value="XM_002779788.1"/>
</dbReference>
<accession>C5KV83</accession>
<dbReference type="InterPro" id="IPR043128">
    <property type="entry name" value="Rev_trsase/Diguanyl_cyclase"/>
</dbReference>
<gene>
    <name evidence="2" type="ORF">Pmar_PMAR009844</name>
</gene>
<evidence type="ECO:0000313" key="2">
    <source>
        <dbReference type="EMBL" id="EER11629.1"/>
    </source>
</evidence>
<proteinExistence type="predicted"/>
<dbReference type="Gene3D" id="3.10.10.10">
    <property type="entry name" value="HIV Type 1 Reverse Transcriptase, subunit A, domain 1"/>
    <property type="match status" value="1"/>
</dbReference>
<name>C5KV83_PERM5</name>
<organism evidence="3">
    <name type="scientific">Perkinsus marinus (strain ATCC 50983 / TXsc)</name>
    <dbReference type="NCBI Taxonomy" id="423536"/>
    <lineage>
        <taxon>Eukaryota</taxon>
        <taxon>Sar</taxon>
        <taxon>Alveolata</taxon>
        <taxon>Perkinsozoa</taxon>
        <taxon>Perkinsea</taxon>
        <taxon>Perkinsida</taxon>
        <taxon>Perkinsidae</taxon>
        <taxon>Perkinsus</taxon>
    </lineage>
</organism>
<dbReference type="AlphaFoldDB" id="C5KV83"/>
<dbReference type="InterPro" id="IPR000477">
    <property type="entry name" value="RT_dom"/>
</dbReference>
<protein>
    <submittedName>
        <fullName evidence="2">Gag/pol/env polyprotein, putative</fullName>
    </submittedName>
</protein>
<evidence type="ECO:0000313" key="3">
    <source>
        <dbReference type="Proteomes" id="UP000007800"/>
    </source>
</evidence>
<evidence type="ECO:0000259" key="1">
    <source>
        <dbReference type="PROSITE" id="PS50878"/>
    </source>
</evidence>
<dbReference type="PROSITE" id="PS50878">
    <property type="entry name" value="RT_POL"/>
    <property type="match status" value="1"/>
</dbReference>
<reference evidence="2 3" key="1">
    <citation type="submission" date="2008-07" db="EMBL/GenBank/DDBJ databases">
        <authorList>
            <person name="El-Sayed N."/>
            <person name="Caler E."/>
            <person name="Inman J."/>
            <person name="Amedeo P."/>
            <person name="Hass B."/>
            <person name="Wortman J."/>
        </authorList>
    </citation>
    <scope>NUCLEOTIDE SEQUENCE [LARGE SCALE GENOMIC DNA]</scope>
    <source>
        <strain evidence="3">ATCC 50983 / TXsc</strain>
    </source>
</reference>
<dbReference type="InterPro" id="IPR043502">
    <property type="entry name" value="DNA/RNA_pol_sf"/>
</dbReference>
<dbReference type="PANTHER" id="PTHR33064:SF37">
    <property type="entry name" value="RIBONUCLEASE H"/>
    <property type="match status" value="1"/>
</dbReference>
<sequence>MKLGRSTIILGMETLKRLEATLHTTDDTLYCGALGSTWSLSPYSGGSISSVLTDTRLKLPTRSKVDERLKGWSFPKVTVQLKPGAVRPCPKRPYVCRKREMQAMELMVKNLEKNGIITRLSRAAVDHRQVWISPAFAVPKAAADDVAEPLTEDNVDRAYRLVVDERCINESVMDLLPSWGTYMRSVDECLSELPSSDVWYAGIDVGQAFFNLEYDESCVHLFGFSYYDSDGEVQYALFRYMTMGFKLSSFYWAYSIHSLLSTAIPEAYCTDGPTHILTFVDDILAWSRFMDECVHLKSLLVYILERVNAKAPIAKRKGPARKIDYLGLTLVQGDYRVSDSTLETLRTNLESKPLTLRGLRTKLGLLQFCRSLWRPERNRADKTLSHLTAPFTSLVGSMVAAKSKKTASLHWTADLEKAWKAIGDNMGDAFVPFHSQLDNWDGMQLVLMSDASPEAGAACLWRLSRDKFACNADQISADWLADNAQLIGVWTHKWSTYEKAYDIADRELYAICHALSHWRQLILSFLNFHKLHSSDKHHGLGRVTVFMDSTSALGKIEGRLNSSTYQPTTRQTKRWLSWLADLLEYDEADLTYRHAKGKDNSFSDLLSRLAQGGQRYVPEGGGEAFVLVTSTSPSQSELPTVVGYHGSFCLCPRLHQMHSGG</sequence>
<dbReference type="SUPFAM" id="SSF56672">
    <property type="entry name" value="DNA/RNA polymerases"/>
    <property type="match status" value="1"/>
</dbReference>
<dbReference type="InParanoid" id="C5KV83"/>
<feature type="domain" description="Reverse transcriptase" evidence="1">
    <location>
        <begin position="119"/>
        <end position="330"/>
    </location>
</feature>
<dbReference type="InterPro" id="IPR051320">
    <property type="entry name" value="Viral_Replic_Matur_Polypro"/>
</dbReference>
<dbReference type="Gene3D" id="3.30.70.270">
    <property type="match status" value="1"/>
</dbReference>
<dbReference type="PANTHER" id="PTHR33064">
    <property type="entry name" value="POL PROTEIN"/>
    <property type="match status" value="1"/>
</dbReference>
<dbReference type="EMBL" id="GG676416">
    <property type="protein sequence ID" value="EER11629.1"/>
    <property type="molecule type" value="Genomic_DNA"/>
</dbReference>
<dbReference type="Pfam" id="PF00078">
    <property type="entry name" value="RVT_1"/>
    <property type="match status" value="1"/>
</dbReference>
<keyword evidence="3" id="KW-1185">Reference proteome</keyword>